<dbReference type="Gene3D" id="3.40.50.720">
    <property type="entry name" value="NAD(P)-binding Rossmann-like Domain"/>
    <property type="match status" value="1"/>
</dbReference>
<evidence type="ECO:0000256" key="8">
    <source>
        <dbReference type="ARBA" id="ARBA00023264"/>
    </source>
</evidence>
<protein>
    <recommendedName>
        <fullName evidence="11 13">Glycerol-3-phosphate dehydrogenase [NAD(P)+]</fullName>
        <ecNumber evidence="10 13">1.1.1.94</ecNumber>
    </recommendedName>
    <alternativeName>
        <fullName evidence="13">NAD(P)(+)-dependent glycerol-3-phosphate dehydrogenase</fullName>
    </alternativeName>
    <alternativeName>
        <fullName evidence="12 13">NAD(P)H-dependent dihydroxyacetone-phosphate reductase</fullName>
    </alternativeName>
</protein>
<accession>A0A9D1SKW2</accession>
<comment type="subcellular location">
    <subcellularLocation>
        <location evidence="13">Cytoplasm</location>
    </subcellularLocation>
</comment>
<keyword evidence="5 13" id="KW-0520">NAD</keyword>
<proteinExistence type="inferred from homology"/>
<dbReference type="GO" id="GO:0008654">
    <property type="term" value="P:phospholipid biosynthetic process"/>
    <property type="evidence" value="ECO:0007669"/>
    <property type="project" value="UniProtKB-KW"/>
</dbReference>
<feature type="binding site" evidence="13">
    <location>
        <position position="279"/>
    </location>
    <ligand>
        <name>NADPH</name>
        <dbReference type="ChEBI" id="CHEBI:57783"/>
    </ligand>
</feature>
<dbReference type="PRINTS" id="PR00077">
    <property type="entry name" value="GPDHDRGNASE"/>
</dbReference>
<dbReference type="InterPro" id="IPR036291">
    <property type="entry name" value="NAD(P)-bd_dom_sf"/>
</dbReference>
<feature type="binding site" evidence="15">
    <location>
        <begin position="254"/>
        <end position="255"/>
    </location>
    <ligand>
        <name>substrate</name>
    </ligand>
</feature>
<comment type="catalytic activity">
    <reaction evidence="9">
        <text>sn-glycerol 3-phosphate + NADP(+) = dihydroxyacetone phosphate + NADPH + H(+)</text>
        <dbReference type="Rhea" id="RHEA:11096"/>
        <dbReference type="ChEBI" id="CHEBI:15378"/>
        <dbReference type="ChEBI" id="CHEBI:57597"/>
        <dbReference type="ChEBI" id="CHEBI:57642"/>
        <dbReference type="ChEBI" id="CHEBI:57783"/>
        <dbReference type="ChEBI" id="CHEBI:58349"/>
        <dbReference type="EC" id="1.1.1.94"/>
    </reaction>
    <physiologicalReaction direction="right-to-left" evidence="9">
        <dbReference type="Rhea" id="RHEA:11098"/>
    </physiologicalReaction>
</comment>
<evidence type="ECO:0000256" key="4">
    <source>
        <dbReference type="ARBA" id="ARBA00023002"/>
    </source>
</evidence>
<dbReference type="GO" id="GO:0005829">
    <property type="term" value="C:cytosol"/>
    <property type="evidence" value="ECO:0007669"/>
    <property type="project" value="TreeGrafter"/>
</dbReference>
<feature type="binding site" evidence="13">
    <location>
        <position position="49"/>
    </location>
    <ligand>
        <name>NADPH</name>
        <dbReference type="ChEBI" id="CHEBI:57783"/>
    </ligand>
</feature>
<evidence type="ECO:0000256" key="6">
    <source>
        <dbReference type="ARBA" id="ARBA00023098"/>
    </source>
</evidence>
<dbReference type="PIRSF" id="PIRSF000114">
    <property type="entry name" value="Glycerol-3-P_dh"/>
    <property type="match status" value="1"/>
</dbReference>
<evidence type="ECO:0000256" key="14">
    <source>
        <dbReference type="PIRSR" id="PIRSR000114-1"/>
    </source>
</evidence>
<feature type="binding site" evidence="13">
    <location>
        <position position="255"/>
    </location>
    <ligand>
        <name>sn-glycerol 3-phosphate</name>
        <dbReference type="ChEBI" id="CHEBI:57597"/>
    </ligand>
</feature>
<dbReference type="SUPFAM" id="SSF48179">
    <property type="entry name" value="6-phosphogluconate dehydrogenase C-terminal domain-like"/>
    <property type="match status" value="1"/>
</dbReference>
<keyword evidence="7 13" id="KW-0594">Phospholipid biosynthesis</keyword>
<dbReference type="SUPFAM" id="SSF51735">
    <property type="entry name" value="NAD(P)-binding Rossmann-fold domains"/>
    <property type="match status" value="1"/>
</dbReference>
<keyword evidence="8 13" id="KW-1208">Phospholipid metabolism</keyword>
<evidence type="ECO:0000256" key="2">
    <source>
        <dbReference type="ARBA" id="ARBA00022516"/>
    </source>
</evidence>
<dbReference type="AlphaFoldDB" id="A0A9D1SKW2"/>
<evidence type="ECO:0000256" key="15">
    <source>
        <dbReference type="PIRSR" id="PIRSR000114-2"/>
    </source>
</evidence>
<feature type="binding site" evidence="13">
    <location>
        <position position="254"/>
    </location>
    <ligand>
        <name>NADPH</name>
        <dbReference type="ChEBI" id="CHEBI:57783"/>
    </ligand>
</feature>
<feature type="binding site" evidence="16">
    <location>
        <begin position="8"/>
        <end position="13"/>
    </location>
    <ligand>
        <name>NAD(+)</name>
        <dbReference type="ChEBI" id="CHEBI:57540"/>
    </ligand>
</feature>
<dbReference type="PANTHER" id="PTHR11728:SF1">
    <property type="entry name" value="GLYCEROL-3-PHOSPHATE DEHYDROGENASE [NAD(+)] 2, CHLOROPLASTIC"/>
    <property type="match status" value="1"/>
</dbReference>
<dbReference type="InterPro" id="IPR013328">
    <property type="entry name" value="6PGD_dom2"/>
</dbReference>
<feature type="binding site" evidence="13">
    <location>
        <position position="243"/>
    </location>
    <ligand>
        <name>sn-glycerol 3-phosphate</name>
        <dbReference type="ChEBI" id="CHEBI:57597"/>
    </ligand>
</feature>
<sequence length="334" mass="36042">MNKIAVLGAGSWGTALAQIISDNGYPATLWVRNNNLAQTMATTHLNTVYLPQLLLNKNLSFSSDLESVLKEAEVIFLVVPTHGMRDICKRIAAHNNCEHKIIISCSKGFEIVTNRTMSAIITEYLPLSNIAVLSGPNHAEEIAEKKPAASVIASSSVNVAKSVQTILLNSYFRPYISDDVLGVELAGSVKNIIALAAGMAAGLKLGDNCQAALLTRGMSEITRLGCKLGAKEQTFFGLAGMGDLIATCTSTHSRNRRAGLAIARGDSPKQITINNAGMVVEGFNATKAVYTIAKKLELEMPITNSVYNIIYKKHSITSELETLMERSGKTEYFF</sequence>
<feature type="binding site" evidence="13">
    <location>
        <position position="11"/>
    </location>
    <ligand>
        <name>NADPH</name>
        <dbReference type="ChEBI" id="CHEBI:57783"/>
    </ligand>
</feature>
<evidence type="ECO:0000256" key="1">
    <source>
        <dbReference type="ARBA" id="ARBA00011009"/>
    </source>
</evidence>
<evidence type="ECO:0000256" key="3">
    <source>
        <dbReference type="ARBA" id="ARBA00022857"/>
    </source>
</evidence>
<dbReference type="InterPro" id="IPR011128">
    <property type="entry name" value="G3P_DH_NAD-dep_N"/>
</dbReference>
<evidence type="ECO:0000256" key="11">
    <source>
        <dbReference type="ARBA" id="ARBA00069372"/>
    </source>
</evidence>
<dbReference type="GO" id="GO:0051287">
    <property type="term" value="F:NAD binding"/>
    <property type="evidence" value="ECO:0007669"/>
    <property type="project" value="InterPro"/>
</dbReference>
<dbReference type="InterPro" id="IPR006109">
    <property type="entry name" value="G3P_DH_NAD-dep_C"/>
</dbReference>
<dbReference type="GO" id="GO:0047952">
    <property type="term" value="F:glycerol-3-phosphate dehydrogenase [NAD(P)+] activity"/>
    <property type="evidence" value="ECO:0007669"/>
    <property type="project" value="UniProtKB-UniRule"/>
</dbReference>
<evidence type="ECO:0000256" key="13">
    <source>
        <dbReference type="HAMAP-Rule" id="MF_00394"/>
    </source>
</evidence>
<feature type="binding site" evidence="13">
    <location>
        <position position="32"/>
    </location>
    <ligand>
        <name>NADPH</name>
        <dbReference type="ChEBI" id="CHEBI:57783"/>
    </ligand>
</feature>
<evidence type="ECO:0000256" key="9">
    <source>
        <dbReference type="ARBA" id="ARBA00052716"/>
    </source>
</evidence>
<dbReference type="InterPro" id="IPR006168">
    <property type="entry name" value="G3P_DH_NAD-dep"/>
</dbReference>
<name>A0A9D1SKW2_9FIRM</name>
<dbReference type="GO" id="GO:0046168">
    <property type="term" value="P:glycerol-3-phosphate catabolic process"/>
    <property type="evidence" value="ECO:0007669"/>
    <property type="project" value="InterPro"/>
</dbReference>
<dbReference type="EMBL" id="DVNI01000064">
    <property type="protein sequence ID" value="HIU64234.1"/>
    <property type="molecule type" value="Genomic_DNA"/>
</dbReference>
<evidence type="ECO:0000256" key="16">
    <source>
        <dbReference type="PIRSR" id="PIRSR000114-3"/>
    </source>
</evidence>
<feature type="binding site" evidence="13">
    <location>
        <position position="107"/>
    </location>
    <ligand>
        <name>sn-glycerol 3-phosphate</name>
        <dbReference type="ChEBI" id="CHEBI:57597"/>
    </ligand>
</feature>
<dbReference type="Gene3D" id="1.10.1040.10">
    <property type="entry name" value="N-(1-d-carboxylethyl)-l-norvaline Dehydrogenase, domain 2"/>
    <property type="match status" value="1"/>
</dbReference>
<reference evidence="20" key="2">
    <citation type="journal article" date="2021" name="PeerJ">
        <title>Extensive microbial diversity within the chicken gut microbiome revealed by metagenomics and culture.</title>
        <authorList>
            <person name="Gilroy R."/>
            <person name="Ravi A."/>
            <person name="Getino M."/>
            <person name="Pursley I."/>
            <person name="Horton D.L."/>
            <person name="Alikhan N.F."/>
            <person name="Baker D."/>
            <person name="Gharbi K."/>
            <person name="Hall N."/>
            <person name="Watson M."/>
            <person name="Adriaenssens E.M."/>
            <person name="Foster-Nyarko E."/>
            <person name="Jarju S."/>
            <person name="Secka A."/>
            <person name="Antonio M."/>
            <person name="Oren A."/>
            <person name="Chaudhuri R.R."/>
            <person name="La Ragione R."/>
            <person name="Hildebrand F."/>
            <person name="Pallen M.J."/>
        </authorList>
    </citation>
    <scope>NUCLEOTIDE SEQUENCE</scope>
    <source>
        <strain evidence="20">CHK160-1198</strain>
    </source>
</reference>
<keyword evidence="3 13" id="KW-0521">NADP</keyword>
<dbReference type="GO" id="GO:0005975">
    <property type="term" value="P:carbohydrate metabolic process"/>
    <property type="evidence" value="ECO:0007669"/>
    <property type="project" value="InterPro"/>
</dbReference>
<evidence type="ECO:0000313" key="20">
    <source>
        <dbReference type="EMBL" id="HIU64234.1"/>
    </source>
</evidence>
<dbReference type="InterPro" id="IPR008927">
    <property type="entry name" value="6-PGluconate_DH-like_C_sf"/>
</dbReference>
<comment type="caution">
    <text evidence="20">The sequence shown here is derived from an EMBL/GenBank/DDBJ whole genome shotgun (WGS) entry which is preliminary data.</text>
</comment>
<comment type="function">
    <text evidence="13">Catalyzes the reduction of the glycolytic intermediate dihydroxyacetone phosphate (DHAP) to sn-glycerol 3-phosphate (G3P), the key precursor for phospholipid synthesis.</text>
</comment>
<evidence type="ECO:0000256" key="7">
    <source>
        <dbReference type="ARBA" id="ARBA00023209"/>
    </source>
</evidence>
<keyword evidence="13" id="KW-0547">Nucleotide-binding</keyword>
<gene>
    <name evidence="13" type="primary">gpsA</name>
    <name evidence="20" type="ORF">IAB06_04235</name>
</gene>
<feature type="binding site" evidence="15">
    <location>
        <position position="107"/>
    </location>
    <ligand>
        <name>substrate</name>
    </ligand>
</feature>
<dbReference type="Pfam" id="PF01210">
    <property type="entry name" value="NAD_Gly3P_dh_N"/>
    <property type="match status" value="1"/>
</dbReference>
<dbReference type="Pfam" id="PF07479">
    <property type="entry name" value="NAD_Gly3P_dh_C"/>
    <property type="match status" value="1"/>
</dbReference>
<comment type="similarity">
    <text evidence="1 13 17">Belongs to the NAD-dependent glycerol-3-phosphate dehydrogenase family.</text>
</comment>
<feature type="binding site" evidence="13">
    <location>
        <position position="107"/>
    </location>
    <ligand>
        <name>NADPH</name>
        <dbReference type="ChEBI" id="CHEBI:57783"/>
    </ligand>
</feature>
<evidence type="ECO:0000256" key="10">
    <source>
        <dbReference type="ARBA" id="ARBA00066687"/>
    </source>
</evidence>
<dbReference type="GO" id="GO:0006650">
    <property type="term" value="P:glycerophospholipid metabolic process"/>
    <property type="evidence" value="ECO:0007669"/>
    <property type="project" value="UniProtKB-UniRule"/>
</dbReference>
<feature type="domain" description="Glycerol-3-phosphate dehydrogenase NAD-dependent N-terminal" evidence="18">
    <location>
        <begin position="3"/>
        <end position="158"/>
    </location>
</feature>
<dbReference type="GO" id="GO:0046167">
    <property type="term" value="P:glycerol-3-phosphate biosynthetic process"/>
    <property type="evidence" value="ECO:0007669"/>
    <property type="project" value="UniProtKB-UniRule"/>
</dbReference>
<feature type="binding site" evidence="13">
    <location>
        <position position="12"/>
    </location>
    <ligand>
        <name>NADPH</name>
        <dbReference type="ChEBI" id="CHEBI:57783"/>
    </ligand>
</feature>
<dbReference type="NCBIfam" id="NF000942">
    <property type="entry name" value="PRK00094.1-4"/>
    <property type="match status" value="1"/>
</dbReference>
<keyword evidence="6 13" id="KW-0443">Lipid metabolism</keyword>
<evidence type="ECO:0000256" key="17">
    <source>
        <dbReference type="RuleBase" id="RU000437"/>
    </source>
</evidence>
<feature type="active site" description="Proton acceptor" evidence="13 14">
    <location>
        <position position="190"/>
    </location>
</feature>
<dbReference type="PROSITE" id="PS00957">
    <property type="entry name" value="NAD_G3PDH"/>
    <property type="match status" value="1"/>
</dbReference>
<dbReference type="FunFam" id="3.40.50.720:FF:000019">
    <property type="entry name" value="Glycerol-3-phosphate dehydrogenase [NAD(P)+]"/>
    <property type="match status" value="1"/>
</dbReference>
<feature type="binding site" evidence="13">
    <location>
        <position position="139"/>
    </location>
    <ligand>
        <name>NADPH</name>
        <dbReference type="ChEBI" id="CHEBI:57783"/>
    </ligand>
</feature>
<reference evidence="20" key="1">
    <citation type="submission" date="2020-10" db="EMBL/GenBank/DDBJ databases">
        <authorList>
            <person name="Gilroy R."/>
        </authorList>
    </citation>
    <scope>NUCLEOTIDE SEQUENCE</scope>
    <source>
        <strain evidence="20">CHK160-1198</strain>
    </source>
</reference>
<keyword evidence="13" id="KW-0963">Cytoplasm</keyword>
<feature type="binding site" evidence="13">
    <location>
        <position position="281"/>
    </location>
    <ligand>
        <name>NADPH</name>
        <dbReference type="ChEBI" id="CHEBI:57783"/>
    </ligand>
</feature>
<feature type="binding site" evidence="13">
    <location>
        <position position="190"/>
    </location>
    <ligand>
        <name>sn-glycerol 3-phosphate</name>
        <dbReference type="ChEBI" id="CHEBI:57597"/>
    </ligand>
</feature>
<comment type="catalytic activity">
    <reaction evidence="13">
        <text>sn-glycerol 3-phosphate + NAD(+) = dihydroxyacetone phosphate + NADH + H(+)</text>
        <dbReference type="Rhea" id="RHEA:11092"/>
        <dbReference type="ChEBI" id="CHEBI:15378"/>
        <dbReference type="ChEBI" id="CHEBI:57540"/>
        <dbReference type="ChEBI" id="CHEBI:57597"/>
        <dbReference type="ChEBI" id="CHEBI:57642"/>
        <dbReference type="ChEBI" id="CHEBI:57945"/>
        <dbReference type="EC" id="1.1.1.94"/>
    </reaction>
</comment>
<evidence type="ECO:0000259" key="18">
    <source>
        <dbReference type="Pfam" id="PF01210"/>
    </source>
</evidence>
<feature type="domain" description="Glycerol-3-phosphate dehydrogenase NAD-dependent C-terminal" evidence="19">
    <location>
        <begin position="179"/>
        <end position="318"/>
    </location>
</feature>
<evidence type="ECO:0000256" key="5">
    <source>
        <dbReference type="ARBA" id="ARBA00023027"/>
    </source>
</evidence>
<dbReference type="NCBIfam" id="NF000940">
    <property type="entry name" value="PRK00094.1-2"/>
    <property type="match status" value="1"/>
</dbReference>
<evidence type="ECO:0000256" key="12">
    <source>
        <dbReference type="ARBA" id="ARBA00080511"/>
    </source>
</evidence>
<evidence type="ECO:0000313" key="21">
    <source>
        <dbReference type="Proteomes" id="UP000824099"/>
    </source>
</evidence>
<feature type="binding site" evidence="13">
    <location>
        <position position="254"/>
    </location>
    <ligand>
        <name>sn-glycerol 3-phosphate</name>
        <dbReference type="ChEBI" id="CHEBI:57597"/>
    </ligand>
</feature>
<dbReference type="EC" id="1.1.1.94" evidence="10 13"/>
<feature type="binding site" evidence="16">
    <location>
        <position position="139"/>
    </location>
    <ligand>
        <name>NAD(+)</name>
        <dbReference type="ChEBI" id="CHEBI:57540"/>
    </ligand>
</feature>
<dbReference type="PANTHER" id="PTHR11728">
    <property type="entry name" value="GLYCEROL-3-PHOSPHATE DEHYDROGENASE"/>
    <property type="match status" value="1"/>
</dbReference>
<dbReference type="Proteomes" id="UP000824099">
    <property type="component" value="Unassembled WGS sequence"/>
</dbReference>
<comment type="caution">
    <text evidence="13">Lacks conserved residue(s) required for the propagation of feature annotation.</text>
</comment>
<keyword evidence="4 13" id="KW-0560">Oxidoreductase</keyword>
<dbReference type="HAMAP" id="MF_00394">
    <property type="entry name" value="NAD_Glyc3P_dehydrog"/>
    <property type="match status" value="1"/>
</dbReference>
<feature type="binding site" evidence="13">
    <location>
        <position position="253"/>
    </location>
    <ligand>
        <name>sn-glycerol 3-phosphate</name>
        <dbReference type="ChEBI" id="CHEBI:57597"/>
    </ligand>
</feature>
<keyword evidence="2 13" id="KW-0444">Lipid biosynthesis</keyword>
<organism evidence="20 21">
    <name type="scientific">Candidatus Avacidaminococcus intestinavium</name>
    <dbReference type="NCBI Taxonomy" id="2840684"/>
    <lineage>
        <taxon>Bacteria</taxon>
        <taxon>Bacillati</taxon>
        <taxon>Bacillota</taxon>
        <taxon>Negativicutes</taxon>
        <taxon>Acidaminococcales</taxon>
        <taxon>Acidaminococcaceae</taxon>
        <taxon>Acidaminococcaceae incertae sedis</taxon>
        <taxon>Candidatus Avacidaminococcus</taxon>
    </lineage>
</organism>
<feature type="binding site" evidence="16">
    <location>
        <position position="254"/>
    </location>
    <ligand>
        <name>NAD(+)</name>
        <dbReference type="ChEBI" id="CHEBI:57540"/>
    </ligand>
</feature>
<feature type="binding site" evidence="13">
    <location>
        <position position="135"/>
    </location>
    <ligand>
        <name>sn-glycerol 3-phosphate</name>
        <dbReference type="ChEBI" id="CHEBI:57597"/>
    </ligand>
</feature>
<comment type="pathway">
    <text evidence="13">Membrane lipid metabolism; glycerophospholipid metabolism.</text>
</comment>
<evidence type="ECO:0000259" key="19">
    <source>
        <dbReference type="Pfam" id="PF07479"/>
    </source>
</evidence>
<dbReference type="FunFam" id="1.10.1040.10:FF:000001">
    <property type="entry name" value="Glycerol-3-phosphate dehydrogenase [NAD(P)+]"/>
    <property type="match status" value="1"/>
</dbReference>